<organism evidence="4 5">
    <name type="scientific">Actinophytocola glycyrrhizae</name>
    <dbReference type="NCBI Taxonomy" id="2044873"/>
    <lineage>
        <taxon>Bacteria</taxon>
        <taxon>Bacillati</taxon>
        <taxon>Actinomycetota</taxon>
        <taxon>Actinomycetes</taxon>
        <taxon>Pseudonocardiales</taxon>
        <taxon>Pseudonocardiaceae</taxon>
    </lineage>
</organism>
<evidence type="ECO:0000259" key="3">
    <source>
        <dbReference type="Pfam" id="PF11795"/>
    </source>
</evidence>
<dbReference type="RefSeq" id="WP_378059379.1">
    <property type="nucleotide sequence ID" value="NZ_JBHSIS010000019.1"/>
</dbReference>
<sequence length="289" mass="31846">MSEVDLINSHFPGLPDLPRLIRGTDGYPDSEFALLLTVATWFNTNDATGLTPRQVPIPGVHAKWLNTHQPYILLLTGRDTLGLLPRHPARIHFTYLDPTYLATGARRHDTATVGDTFTPPYQPSVVVISENKDTAIHFPPTTHGIAVEGSGFGGKTAAAFPWLTDTPHLYYWGDIDAHGYEILNGWREDGLPVTSILMDSTTYDTYARFGTSTDQNGNPLKPGNPKPLPRLTPDEHAMYRRLLDPAFSGHRRIEQERIPLHAAVDALTSHVSGPRAQTASSNRSPDRSG</sequence>
<dbReference type="Proteomes" id="UP001595859">
    <property type="component" value="Unassembled WGS sequence"/>
</dbReference>
<keyword evidence="5" id="KW-1185">Reference proteome</keyword>
<evidence type="ECO:0000256" key="1">
    <source>
        <dbReference type="SAM" id="MobiDB-lite"/>
    </source>
</evidence>
<dbReference type="InterPro" id="IPR024537">
    <property type="entry name" value="DUF3322"/>
</dbReference>
<feature type="region of interest" description="Disordered" evidence="1">
    <location>
        <begin position="268"/>
        <end position="289"/>
    </location>
</feature>
<protein>
    <submittedName>
        <fullName evidence="4">Wadjet anti-phage system protein JetD domain-containing protein</fullName>
    </submittedName>
</protein>
<dbReference type="InterPro" id="IPR024534">
    <property type="entry name" value="JetD_C"/>
</dbReference>
<feature type="compositionally biased region" description="Polar residues" evidence="1">
    <location>
        <begin position="269"/>
        <end position="283"/>
    </location>
</feature>
<evidence type="ECO:0000259" key="2">
    <source>
        <dbReference type="Pfam" id="PF09983"/>
    </source>
</evidence>
<evidence type="ECO:0000313" key="5">
    <source>
        <dbReference type="Proteomes" id="UP001595859"/>
    </source>
</evidence>
<evidence type="ECO:0000313" key="4">
    <source>
        <dbReference type="EMBL" id="MFC4857378.1"/>
    </source>
</evidence>
<reference evidence="5" key="1">
    <citation type="journal article" date="2019" name="Int. J. Syst. Evol. Microbiol.">
        <title>The Global Catalogue of Microorganisms (GCM) 10K type strain sequencing project: providing services to taxonomists for standard genome sequencing and annotation.</title>
        <authorList>
            <consortium name="The Broad Institute Genomics Platform"/>
            <consortium name="The Broad Institute Genome Sequencing Center for Infectious Disease"/>
            <person name="Wu L."/>
            <person name="Ma J."/>
        </authorList>
    </citation>
    <scope>NUCLEOTIDE SEQUENCE [LARGE SCALE GENOMIC DNA]</scope>
    <source>
        <strain evidence="5">ZS-22-S1</strain>
    </source>
</reference>
<gene>
    <name evidence="4" type="ORF">ACFPCV_28095</name>
</gene>
<feature type="domain" description="Wadjet protein JetD C-terminal" evidence="2">
    <location>
        <begin position="86"/>
        <end position="266"/>
    </location>
</feature>
<dbReference type="Pfam" id="PF09983">
    <property type="entry name" value="JetD_C"/>
    <property type="match status" value="1"/>
</dbReference>
<feature type="domain" description="DUF3322" evidence="3">
    <location>
        <begin position="25"/>
        <end position="72"/>
    </location>
</feature>
<proteinExistence type="predicted"/>
<dbReference type="Pfam" id="PF11795">
    <property type="entry name" value="DUF3322"/>
    <property type="match status" value="1"/>
</dbReference>
<feature type="region of interest" description="Disordered" evidence="1">
    <location>
        <begin position="210"/>
        <end position="230"/>
    </location>
</feature>
<accession>A0ABV9S6N4</accession>
<comment type="caution">
    <text evidence="4">The sequence shown here is derived from an EMBL/GenBank/DDBJ whole genome shotgun (WGS) entry which is preliminary data.</text>
</comment>
<dbReference type="EMBL" id="JBHSIS010000019">
    <property type="protein sequence ID" value="MFC4857378.1"/>
    <property type="molecule type" value="Genomic_DNA"/>
</dbReference>
<name>A0ABV9S6N4_9PSEU</name>